<name>A0ABW3E798_9LACO</name>
<dbReference type="Proteomes" id="UP001597104">
    <property type="component" value="Unassembled WGS sequence"/>
</dbReference>
<reference evidence="2" key="1">
    <citation type="journal article" date="2019" name="Int. J. Syst. Evol. Microbiol.">
        <title>The Global Catalogue of Microorganisms (GCM) 10K type strain sequencing project: providing services to taxonomists for standard genome sequencing and annotation.</title>
        <authorList>
            <consortium name="The Broad Institute Genomics Platform"/>
            <consortium name="The Broad Institute Genome Sequencing Center for Infectious Disease"/>
            <person name="Wu L."/>
            <person name="Ma J."/>
        </authorList>
    </citation>
    <scope>NUCLEOTIDE SEQUENCE [LARGE SCALE GENOMIC DNA]</scope>
    <source>
        <strain evidence="2">CCM 8925</strain>
    </source>
</reference>
<evidence type="ECO:0000313" key="2">
    <source>
        <dbReference type="Proteomes" id="UP001597104"/>
    </source>
</evidence>
<proteinExistence type="predicted"/>
<dbReference type="EMBL" id="JBHTIO010000001">
    <property type="protein sequence ID" value="MFD0896133.1"/>
    <property type="molecule type" value="Genomic_DNA"/>
</dbReference>
<dbReference type="RefSeq" id="WP_137636582.1">
    <property type="nucleotide sequence ID" value="NZ_BJDN01000002.1"/>
</dbReference>
<evidence type="ECO:0000313" key="1">
    <source>
        <dbReference type="EMBL" id="MFD0896133.1"/>
    </source>
</evidence>
<organism evidence="1 2">
    <name type="scientific">Loigolactobacillus binensis</name>
    <dbReference type="NCBI Taxonomy" id="2559922"/>
    <lineage>
        <taxon>Bacteria</taxon>
        <taxon>Bacillati</taxon>
        <taxon>Bacillota</taxon>
        <taxon>Bacilli</taxon>
        <taxon>Lactobacillales</taxon>
        <taxon>Lactobacillaceae</taxon>
        <taxon>Loigolactobacillus</taxon>
    </lineage>
</organism>
<accession>A0ABW3E798</accession>
<protein>
    <submittedName>
        <fullName evidence="1">Uncharacterized protein</fullName>
    </submittedName>
</protein>
<gene>
    <name evidence="1" type="ORF">ACFQZ7_00050</name>
</gene>
<sequence>MMPQQQLRKMTDREAHCWDKYLGKQPLELGTVNLPRTIFMVPNLNALTLAVYGGLALFQLPGIVTAEIKFMRTQAISVELLQLSLGLDSRKKKLLRQSLLDLVTQQIISVTPLTANQDWTQGWFCCRLPLNFTGESYQQGFTRIDVADWQQIKLKLKKPSEKIKGYAAYLAVQQNIYYHADALKVCYQTQEILGGIYGVSRYSVARTLDQLEAIGALAMNKVLWLNRGVPVERNIITSAQAYDQLALFVRTQFWAGKYQAILS</sequence>
<comment type="caution">
    <text evidence="1">The sequence shown here is derived from an EMBL/GenBank/DDBJ whole genome shotgun (WGS) entry which is preliminary data.</text>
</comment>
<keyword evidence="2" id="KW-1185">Reference proteome</keyword>